<sequence length="312" mass="33050">MSRVENPAVDNPAVDNRASGALDGTVGAVPSPGASRIRGLRRLRAWPWSLRLGLFGVLAVVLVLLATPWSAPFDPALQDLSNRLAPPGVVHWLGTDQLGRDVLSRLMWGGRFSVTIAAITLTISAVFGTLLGIVCARTKGALDEFVMRVSDVLLAFPEMIVAMFLVSILGAGYGTLILALAVAGWTPFARLARALALEIDSRDFIEAAGSLGFPRTFIILRHLLPNAFSPLLAHASVRFGHTLITVGALSFLGLGVAPPDSDWGSMLADGLPYMSRAAGLVIYPGLAIFLTALAVTLAGRGINVRPRRQGRS</sequence>
<keyword evidence="5 7" id="KW-1133">Transmembrane helix</keyword>
<feature type="transmembrane region" description="Helical" evidence="7">
    <location>
        <begin position="236"/>
        <end position="257"/>
    </location>
</feature>
<dbReference type="InterPro" id="IPR035906">
    <property type="entry name" value="MetI-like_sf"/>
</dbReference>
<feature type="transmembrane region" description="Helical" evidence="7">
    <location>
        <begin position="48"/>
        <end position="71"/>
    </location>
</feature>
<evidence type="ECO:0000256" key="3">
    <source>
        <dbReference type="ARBA" id="ARBA00022475"/>
    </source>
</evidence>
<evidence type="ECO:0000256" key="1">
    <source>
        <dbReference type="ARBA" id="ARBA00004651"/>
    </source>
</evidence>
<feature type="region of interest" description="Disordered" evidence="8">
    <location>
        <begin position="1"/>
        <end position="27"/>
    </location>
</feature>
<feature type="domain" description="ABC transmembrane type-1" evidence="9">
    <location>
        <begin position="110"/>
        <end position="299"/>
    </location>
</feature>
<keyword evidence="6 7" id="KW-0472">Membrane</keyword>
<organism evidence="10 11">
    <name type="scientific">Arthrobacter terricola</name>
    <dbReference type="NCBI Taxonomy" id="2547396"/>
    <lineage>
        <taxon>Bacteria</taxon>
        <taxon>Bacillati</taxon>
        <taxon>Actinomycetota</taxon>
        <taxon>Actinomycetes</taxon>
        <taxon>Micrococcales</taxon>
        <taxon>Micrococcaceae</taxon>
        <taxon>Arthrobacter</taxon>
    </lineage>
</organism>
<keyword evidence="3" id="KW-1003">Cell membrane</keyword>
<comment type="caution">
    <text evidence="10">The sequence shown here is derived from an EMBL/GenBank/DDBJ whole genome shotgun (WGS) entry which is preliminary data.</text>
</comment>
<dbReference type="RefSeq" id="WP_133205669.1">
    <property type="nucleotide sequence ID" value="NZ_SMRU01000023.1"/>
</dbReference>
<dbReference type="Pfam" id="PF00528">
    <property type="entry name" value="BPD_transp_1"/>
    <property type="match status" value="1"/>
</dbReference>
<dbReference type="GO" id="GO:0005886">
    <property type="term" value="C:plasma membrane"/>
    <property type="evidence" value="ECO:0007669"/>
    <property type="project" value="UniProtKB-SubCell"/>
</dbReference>
<name>A0A4R5KBC2_9MICC</name>
<feature type="transmembrane region" description="Helical" evidence="7">
    <location>
        <begin position="112"/>
        <end position="138"/>
    </location>
</feature>
<gene>
    <name evidence="10" type="ORF">E1809_18275</name>
</gene>
<comment type="subcellular location">
    <subcellularLocation>
        <location evidence="1 7">Cell membrane</location>
        <topology evidence="1 7">Multi-pass membrane protein</topology>
    </subcellularLocation>
</comment>
<dbReference type="GO" id="GO:0055085">
    <property type="term" value="P:transmembrane transport"/>
    <property type="evidence" value="ECO:0007669"/>
    <property type="project" value="InterPro"/>
</dbReference>
<evidence type="ECO:0000259" key="9">
    <source>
        <dbReference type="PROSITE" id="PS50928"/>
    </source>
</evidence>
<accession>A0A4R5KBC2</accession>
<evidence type="ECO:0000256" key="4">
    <source>
        <dbReference type="ARBA" id="ARBA00022692"/>
    </source>
</evidence>
<dbReference type="Proteomes" id="UP000295511">
    <property type="component" value="Unassembled WGS sequence"/>
</dbReference>
<keyword evidence="11" id="KW-1185">Reference proteome</keyword>
<dbReference type="InterPro" id="IPR050366">
    <property type="entry name" value="BP-dependent_transpt_permease"/>
</dbReference>
<keyword evidence="4 7" id="KW-0812">Transmembrane</keyword>
<dbReference type="InterPro" id="IPR000515">
    <property type="entry name" value="MetI-like"/>
</dbReference>
<feature type="transmembrane region" description="Helical" evidence="7">
    <location>
        <begin position="159"/>
        <end position="184"/>
    </location>
</feature>
<feature type="transmembrane region" description="Helical" evidence="7">
    <location>
        <begin position="277"/>
        <end position="298"/>
    </location>
</feature>
<reference evidence="10 11" key="1">
    <citation type="submission" date="2019-03" db="EMBL/GenBank/DDBJ databases">
        <title>Whole genome sequence of Arthrobacter sp JH1-1.</title>
        <authorList>
            <person name="Trinh H.N."/>
        </authorList>
    </citation>
    <scope>NUCLEOTIDE SEQUENCE [LARGE SCALE GENOMIC DNA]</scope>
    <source>
        <strain evidence="10 11">JH1-1</strain>
    </source>
</reference>
<dbReference type="AlphaFoldDB" id="A0A4R5KBC2"/>
<dbReference type="Gene3D" id="1.10.3720.10">
    <property type="entry name" value="MetI-like"/>
    <property type="match status" value="1"/>
</dbReference>
<evidence type="ECO:0000313" key="10">
    <source>
        <dbReference type="EMBL" id="TDF92479.1"/>
    </source>
</evidence>
<evidence type="ECO:0000256" key="6">
    <source>
        <dbReference type="ARBA" id="ARBA00023136"/>
    </source>
</evidence>
<evidence type="ECO:0000256" key="7">
    <source>
        <dbReference type="RuleBase" id="RU363032"/>
    </source>
</evidence>
<keyword evidence="2 7" id="KW-0813">Transport</keyword>
<dbReference type="PANTHER" id="PTHR43386:SF1">
    <property type="entry name" value="D,D-DIPEPTIDE TRANSPORT SYSTEM PERMEASE PROTEIN DDPC-RELATED"/>
    <property type="match status" value="1"/>
</dbReference>
<dbReference type="OrthoDB" id="9812701at2"/>
<evidence type="ECO:0000313" key="11">
    <source>
        <dbReference type="Proteomes" id="UP000295511"/>
    </source>
</evidence>
<evidence type="ECO:0000256" key="8">
    <source>
        <dbReference type="SAM" id="MobiDB-lite"/>
    </source>
</evidence>
<dbReference type="CDD" id="cd06261">
    <property type="entry name" value="TM_PBP2"/>
    <property type="match status" value="1"/>
</dbReference>
<proteinExistence type="inferred from homology"/>
<evidence type="ECO:0000256" key="2">
    <source>
        <dbReference type="ARBA" id="ARBA00022448"/>
    </source>
</evidence>
<dbReference type="EMBL" id="SMRU01000023">
    <property type="protein sequence ID" value="TDF92479.1"/>
    <property type="molecule type" value="Genomic_DNA"/>
</dbReference>
<dbReference type="PANTHER" id="PTHR43386">
    <property type="entry name" value="OLIGOPEPTIDE TRANSPORT SYSTEM PERMEASE PROTEIN APPC"/>
    <property type="match status" value="1"/>
</dbReference>
<protein>
    <submittedName>
        <fullName evidence="10">ABC transporter permease</fullName>
    </submittedName>
</protein>
<evidence type="ECO:0000256" key="5">
    <source>
        <dbReference type="ARBA" id="ARBA00022989"/>
    </source>
</evidence>
<comment type="similarity">
    <text evidence="7">Belongs to the binding-protein-dependent transport system permease family.</text>
</comment>
<dbReference type="SUPFAM" id="SSF161098">
    <property type="entry name" value="MetI-like"/>
    <property type="match status" value="1"/>
</dbReference>
<dbReference type="PROSITE" id="PS50928">
    <property type="entry name" value="ABC_TM1"/>
    <property type="match status" value="1"/>
</dbReference>